<dbReference type="AlphaFoldDB" id="A0A6J1TS77"/>
<dbReference type="InterPro" id="IPR031695">
    <property type="entry name" value="DUF4718"/>
</dbReference>
<keyword evidence="3" id="KW-1185">Reference proteome</keyword>
<dbReference type="RefSeq" id="XP_026521482.1">
    <property type="nucleotide sequence ID" value="XM_026665697.1"/>
</dbReference>
<dbReference type="KEGG" id="nss:113410913"/>
<dbReference type="Pfam" id="PF15842">
    <property type="entry name" value="DUF4718"/>
    <property type="match status" value="1"/>
</dbReference>
<accession>A0A6J1TS77</accession>
<gene>
    <name evidence="4" type="primary">LOC113410913</name>
</gene>
<evidence type="ECO:0000313" key="4">
    <source>
        <dbReference type="RefSeq" id="XP_026521482.1"/>
    </source>
</evidence>
<keyword evidence="2" id="KW-0472">Membrane</keyword>
<feature type="compositionally biased region" description="Polar residues" evidence="1">
    <location>
        <begin position="286"/>
        <end position="307"/>
    </location>
</feature>
<keyword evidence="2" id="KW-1133">Transmembrane helix</keyword>
<keyword evidence="2" id="KW-0812">Transmembrane</keyword>
<evidence type="ECO:0000256" key="1">
    <source>
        <dbReference type="SAM" id="MobiDB-lite"/>
    </source>
</evidence>
<evidence type="ECO:0000256" key="2">
    <source>
        <dbReference type="SAM" id="Phobius"/>
    </source>
</evidence>
<feature type="transmembrane region" description="Helical" evidence="2">
    <location>
        <begin position="77"/>
        <end position="101"/>
    </location>
</feature>
<name>A0A6J1TS77_9SAUR</name>
<dbReference type="GeneID" id="113410913"/>
<feature type="region of interest" description="Disordered" evidence="1">
    <location>
        <begin position="263"/>
        <end position="307"/>
    </location>
</feature>
<sequence>MEMSEGVFLCFLIRAVPSEEAGGVIWLPHQAQPGALRRRIAKGNCPKAAFASVLRGPSTRRKKAKGKEGALRHLSNALTAGATIFGIALFIIALAGFYLYLKRRQVLKFFNTVLKDGKSSRKSKSTDAQDYAPISVSQNFHFVQPKDSRKKQTGADVDAKDHVAVKKIYDSSDTEGGSKRSHRSLTVRSRAYVFPSRSSGSVQSFYDDVCDICSAQFSLSDEFIIEKPCSKLSSTTPKAKETVSVACQTNHYSKDDQNYYINTDMSPQLKKPTISRSKSENDIVKASSSNTSRPVQSLTRVSEVQNP</sequence>
<proteinExistence type="predicted"/>
<reference evidence="4" key="1">
    <citation type="submission" date="2025-08" db="UniProtKB">
        <authorList>
            <consortium name="RefSeq"/>
        </authorList>
    </citation>
    <scope>IDENTIFICATION</scope>
</reference>
<evidence type="ECO:0000313" key="3">
    <source>
        <dbReference type="Proteomes" id="UP000504612"/>
    </source>
</evidence>
<dbReference type="Proteomes" id="UP000504612">
    <property type="component" value="Unplaced"/>
</dbReference>
<protein>
    <submittedName>
        <fullName evidence="4">Uncharacterized protein LOC113410913</fullName>
    </submittedName>
</protein>
<organism evidence="3 4">
    <name type="scientific">Notechis scutatus</name>
    <name type="common">mainland tiger snake</name>
    <dbReference type="NCBI Taxonomy" id="8663"/>
    <lineage>
        <taxon>Eukaryota</taxon>
        <taxon>Metazoa</taxon>
        <taxon>Chordata</taxon>
        <taxon>Craniata</taxon>
        <taxon>Vertebrata</taxon>
        <taxon>Euteleostomi</taxon>
        <taxon>Lepidosauria</taxon>
        <taxon>Squamata</taxon>
        <taxon>Bifurcata</taxon>
        <taxon>Unidentata</taxon>
        <taxon>Episquamata</taxon>
        <taxon>Toxicofera</taxon>
        <taxon>Serpentes</taxon>
        <taxon>Colubroidea</taxon>
        <taxon>Elapidae</taxon>
        <taxon>Hydrophiinae</taxon>
        <taxon>Notechis</taxon>
    </lineage>
</organism>